<keyword evidence="3" id="KW-1185">Reference proteome</keyword>
<comment type="caution">
    <text evidence="2">The sequence shown here is derived from an EMBL/GenBank/DDBJ whole genome shotgun (WGS) entry which is preliminary data.</text>
</comment>
<proteinExistence type="predicted"/>
<evidence type="ECO:0000313" key="2">
    <source>
        <dbReference type="EMBL" id="CAL8137338.1"/>
    </source>
</evidence>
<organism evidence="2 3">
    <name type="scientific">Orchesella dallaii</name>
    <dbReference type="NCBI Taxonomy" id="48710"/>
    <lineage>
        <taxon>Eukaryota</taxon>
        <taxon>Metazoa</taxon>
        <taxon>Ecdysozoa</taxon>
        <taxon>Arthropoda</taxon>
        <taxon>Hexapoda</taxon>
        <taxon>Collembola</taxon>
        <taxon>Entomobryomorpha</taxon>
        <taxon>Entomobryoidea</taxon>
        <taxon>Orchesellidae</taxon>
        <taxon>Orchesellinae</taxon>
        <taxon>Orchesella</taxon>
    </lineage>
</organism>
<sequence length="87" mass="9803">MRENELVVIFVDGGVGGDEDELVKATSPNATKRDEQPTTHCIIHCYATFHDLGDMTGQKLALPTDRRHTPNGPHFGEHYHNQKYVDE</sequence>
<accession>A0ABP1RW52</accession>
<evidence type="ECO:0000313" key="3">
    <source>
        <dbReference type="Proteomes" id="UP001642540"/>
    </source>
</evidence>
<dbReference type="EMBL" id="CAXLJM020000117">
    <property type="protein sequence ID" value="CAL8137338.1"/>
    <property type="molecule type" value="Genomic_DNA"/>
</dbReference>
<gene>
    <name evidence="2" type="ORF">ODALV1_LOCUS26873</name>
</gene>
<name>A0ABP1RW52_9HEXA</name>
<evidence type="ECO:0000256" key="1">
    <source>
        <dbReference type="SAM" id="MobiDB-lite"/>
    </source>
</evidence>
<dbReference type="Proteomes" id="UP001642540">
    <property type="component" value="Unassembled WGS sequence"/>
</dbReference>
<reference evidence="2 3" key="1">
    <citation type="submission" date="2024-08" db="EMBL/GenBank/DDBJ databases">
        <authorList>
            <person name="Cucini C."/>
            <person name="Frati F."/>
        </authorList>
    </citation>
    <scope>NUCLEOTIDE SEQUENCE [LARGE SCALE GENOMIC DNA]</scope>
</reference>
<feature type="region of interest" description="Disordered" evidence="1">
    <location>
        <begin position="63"/>
        <end position="87"/>
    </location>
</feature>
<protein>
    <submittedName>
        <fullName evidence="2">Uncharacterized protein</fullName>
    </submittedName>
</protein>
<feature type="compositionally biased region" description="Basic and acidic residues" evidence="1">
    <location>
        <begin position="75"/>
        <end position="87"/>
    </location>
</feature>